<accession>A0ABP6KE83</accession>
<feature type="region of interest" description="Disordered" evidence="1">
    <location>
        <begin position="46"/>
        <end position="102"/>
    </location>
</feature>
<evidence type="ECO:0000313" key="2">
    <source>
        <dbReference type="EMBL" id="GAA3005687.1"/>
    </source>
</evidence>
<evidence type="ECO:0000313" key="3">
    <source>
        <dbReference type="Proteomes" id="UP001499930"/>
    </source>
</evidence>
<dbReference type="Proteomes" id="UP001499930">
    <property type="component" value="Unassembled WGS sequence"/>
</dbReference>
<sequence length="102" mass="10538">MPLRSGPAVPPRARARAGFRLESSARTDAVTRRRRSRLSLVAPGFGAVDATRPGSCGDGAGPAPGKIGPRLGEDPAGPARGPRSTAGSRDRVLSIKRTLSCH</sequence>
<reference evidence="3" key="1">
    <citation type="journal article" date="2019" name="Int. J. Syst. Evol. Microbiol.">
        <title>The Global Catalogue of Microorganisms (GCM) 10K type strain sequencing project: providing services to taxonomists for standard genome sequencing and annotation.</title>
        <authorList>
            <consortium name="The Broad Institute Genomics Platform"/>
            <consortium name="The Broad Institute Genome Sequencing Center for Infectious Disease"/>
            <person name="Wu L."/>
            <person name="Ma J."/>
        </authorList>
    </citation>
    <scope>NUCLEOTIDE SEQUENCE [LARGE SCALE GENOMIC DNA]</scope>
    <source>
        <strain evidence="3">JCM 3106</strain>
    </source>
</reference>
<protein>
    <submittedName>
        <fullName evidence="2">Uncharacterized protein</fullName>
    </submittedName>
</protein>
<proteinExistence type="predicted"/>
<gene>
    <name evidence="2" type="ORF">GCM10017559_29290</name>
</gene>
<dbReference type="EMBL" id="BAAAWD010000007">
    <property type="protein sequence ID" value="GAA3005687.1"/>
    <property type="molecule type" value="Genomic_DNA"/>
</dbReference>
<evidence type="ECO:0000256" key="1">
    <source>
        <dbReference type="SAM" id="MobiDB-lite"/>
    </source>
</evidence>
<keyword evidence="3" id="KW-1185">Reference proteome</keyword>
<name>A0ABP6KE83_9ACTN</name>
<comment type="caution">
    <text evidence="2">The sequence shown here is derived from an EMBL/GenBank/DDBJ whole genome shotgun (WGS) entry which is preliminary data.</text>
</comment>
<organism evidence="2 3">
    <name type="scientific">Streptosporangium longisporum</name>
    <dbReference type="NCBI Taxonomy" id="46187"/>
    <lineage>
        <taxon>Bacteria</taxon>
        <taxon>Bacillati</taxon>
        <taxon>Actinomycetota</taxon>
        <taxon>Actinomycetes</taxon>
        <taxon>Streptosporangiales</taxon>
        <taxon>Streptosporangiaceae</taxon>
        <taxon>Streptosporangium</taxon>
    </lineage>
</organism>